<protein>
    <submittedName>
        <fullName evidence="2">Uncharacterized protein</fullName>
    </submittedName>
</protein>
<keyword evidence="1" id="KW-0812">Transmembrane</keyword>
<evidence type="ECO:0000256" key="1">
    <source>
        <dbReference type="SAM" id="Phobius"/>
    </source>
</evidence>
<name>A0A5C1K7J2_9CAUD</name>
<feature type="transmembrane region" description="Helical" evidence="1">
    <location>
        <begin position="6"/>
        <end position="27"/>
    </location>
</feature>
<keyword evidence="3" id="KW-1185">Reference proteome</keyword>
<evidence type="ECO:0000313" key="3">
    <source>
        <dbReference type="Proteomes" id="UP000322144"/>
    </source>
</evidence>
<dbReference type="EMBL" id="MN103543">
    <property type="protein sequence ID" value="QEM41850.1"/>
    <property type="molecule type" value="Genomic_DNA"/>
</dbReference>
<dbReference type="RefSeq" id="YP_010660861.1">
    <property type="nucleotide sequence ID" value="NC_070882.1"/>
</dbReference>
<keyword evidence="1" id="KW-0472">Membrane</keyword>
<dbReference type="KEGG" id="vg:77936871"/>
<reference evidence="2 3" key="1">
    <citation type="submission" date="2019-06" db="EMBL/GenBank/DDBJ databases">
        <title>A distant relative of Phikzvirus genus phages from a therapeutic phage collection.</title>
        <authorList>
            <person name="Hejnowicz M.S."/>
            <person name="Dabrowski K."/>
            <person name="Gawor J."/>
            <person name="Weber-Dabrowska B."/>
            <person name="Gromadka R."/>
            <person name="Lobocka M.B."/>
        </authorList>
    </citation>
    <scope>NUCLEOTIDE SEQUENCE [LARGE SCALE GENOMIC DNA]</scope>
</reference>
<organism evidence="2 3">
    <name type="scientific">Pseudomonas phage vB_PaeM_PS119XW</name>
    <dbReference type="NCBI Taxonomy" id="2601632"/>
    <lineage>
        <taxon>Viruses</taxon>
        <taxon>Duplodnaviria</taxon>
        <taxon>Heunggongvirae</taxon>
        <taxon>Uroviricota</taxon>
        <taxon>Caudoviricetes</taxon>
        <taxon>Chimalliviridae</taxon>
        <taxon>Pawinskivirus</taxon>
        <taxon>Pawinskivirus PS119XW</taxon>
    </lineage>
</organism>
<proteinExistence type="predicted"/>
<accession>A0A5C1K7J2</accession>
<evidence type="ECO:0000313" key="2">
    <source>
        <dbReference type="EMBL" id="QEM41850.1"/>
    </source>
</evidence>
<sequence length="50" mass="5619">MDFIKENALSLGLIAVAVVGFVGVAAYHNNWMEERRKTKDETAKPKAELR</sequence>
<keyword evidence="1" id="KW-1133">Transmembrane helix</keyword>
<dbReference type="GeneID" id="77936871"/>
<dbReference type="Proteomes" id="UP000322144">
    <property type="component" value="Segment"/>
</dbReference>